<evidence type="ECO:0000313" key="3">
    <source>
        <dbReference type="Proteomes" id="UP001301769"/>
    </source>
</evidence>
<dbReference type="AlphaFoldDB" id="A0AAN6XXN6"/>
<organism evidence="2 3">
    <name type="scientific">Rhypophila decipiens</name>
    <dbReference type="NCBI Taxonomy" id="261697"/>
    <lineage>
        <taxon>Eukaryota</taxon>
        <taxon>Fungi</taxon>
        <taxon>Dikarya</taxon>
        <taxon>Ascomycota</taxon>
        <taxon>Pezizomycotina</taxon>
        <taxon>Sordariomycetes</taxon>
        <taxon>Sordariomycetidae</taxon>
        <taxon>Sordariales</taxon>
        <taxon>Naviculisporaceae</taxon>
        <taxon>Rhypophila</taxon>
    </lineage>
</organism>
<reference evidence="2" key="2">
    <citation type="submission" date="2023-05" db="EMBL/GenBank/DDBJ databases">
        <authorList>
            <consortium name="Lawrence Berkeley National Laboratory"/>
            <person name="Steindorff A."/>
            <person name="Hensen N."/>
            <person name="Bonometti L."/>
            <person name="Westerberg I."/>
            <person name="Brannstrom I.O."/>
            <person name="Guillou S."/>
            <person name="Cros-Aarteil S."/>
            <person name="Calhoun S."/>
            <person name="Haridas S."/>
            <person name="Kuo A."/>
            <person name="Mondo S."/>
            <person name="Pangilinan J."/>
            <person name="Riley R."/>
            <person name="Labutti K."/>
            <person name="Andreopoulos B."/>
            <person name="Lipzen A."/>
            <person name="Chen C."/>
            <person name="Yanf M."/>
            <person name="Daum C."/>
            <person name="Ng V."/>
            <person name="Clum A."/>
            <person name="Ohm R."/>
            <person name="Martin F."/>
            <person name="Silar P."/>
            <person name="Natvig D."/>
            <person name="Lalanne C."/>
            <person name="Gautier V."/>
            <person name="Ament-Velasquez S.L."/>
            <person name="Kruys A."/>
            <person name="Hutchinson M.I."/>
            <person name="Powell A.J."/>
            <person name="Barry K."/>
            <person name="Miller A.N."/>
            <person name="Grigoriev I.V."/>
            <person name="Debuchy R."/>
            <person name="Gladieux P."/>
            <person name="Thoren M.H."/>
            <person name="Johannesson H."/>
        </authorList>
    </citation>
    <scope>NUCLEOTIDE SEQUENCE</scope>
    <source>
        <strain evidence="2">PSN293</strain>
    </source>
</reference>
<feature type="region of interest" description="Disordered" evidence="1">
    <location>
        <begin position="1"/>
        <end position="36"/>
    </location>
</feature>
<keyword evidence="3" id="KW-1185">Reference proteome</keyword>
<name>A0AAN6XXN6_9PEZI</name>
<comment type="caution">
    <text evidence="2">The sequence shown here is derived from an EMBL/GenBank/DDBJ whole genome shotgun (WGS) entry which is preliminary data.</text>
</comment>
<proteinExistence type="predicted"/>
<gene>
    <name evidence="2" type="ORF">QBC37DRAFT_406152</name>
</gene>
<sequence length="240" mass="26573">MPPKRKQPPAQAVHASASSGFDWTSPFHPASPPSQKLPTHQINVIISEKGVATQTANTVLYSPKINKDGNYCLNYFCDGSLQLHQKPAPGIKRPRRQMTFKTGTARPGGYSVVCGLTGEDTWGFAGKAYEVKEAYSVTQCEKMGIAEALAMAVQKVEKKAKYDNSIVRVFVDATNSLTQIRNGVQGDYTGCLDRDHTRPIDLVINDLSKRLWARGCVVELHWVPRNDTPQHKMADFLSKK</sequence>
<dbReference type="Proteomes" id="UP001301769">
    <property type="component" value="Unassembled WGS sequence"/>
</dbReference>
<evidence type="ECO:0000256" key="1">
    <source>
        <dbReference type="SAM" id="MobiDB-lite"/>
    </source>
</evidence>
<reference evidence="2" key="1">
    <citation type="journal article" date="2023" name="Mol. Phylogenet. Evol.">
        <title>Genome-scale phylogeny and comparative genomics of the fungal order Sordariales.</title>
        <authorList>
            <person name="Hensen N."/>
            <person name="Bonometti L."/>
            <person name="Westerberg I."/>
            <person name="Brannstrom I.O."/>
            <person name="Guillou S."/>
            <person name="Cros-Aarteil S."/>
            <person name="Calhoun S."/>
            <person name="Haridas S."/>
            <person name="Kuo A."/>
            <person name="Mondo S."/>
            <person name="Pangilinan J."/>
            <person name="Riley R."/>
            <person name="LaButti K."/>
            <person name="Andreopoulos B."/>
            <person name="Lipzen A."/>
            <person name="Chen C."/>
            <person name="Yan M."/>
            <person name="Daum C."/>
            <person name="Ng V."/>
            <person name="Clum A."/>
            <person name="Steindorff A."/>
            <person name="Ohm R.A."/>
            <person name="Martin F."/>
            <person name="Silar P."/>
            <person name="Natvig D.O."/>
            <person name="Lalanne C."/>
            <person name="Gautier V."/>
            <person name="Ament-Velasquez S.L."/>
            <person name="Kruys A."/>
            <person name="Hutchinson M.I."/>
            <person name="Powell A.J."/>
            <person name="Barry K."/>
            <person name="Miller A.N."/>
            <person name="Grigoriev I.V."/>
            <person name="Debuchy R."/>
            <person name="Gladieux P."/>
            <person name="Hiltunen Thoren M."/>
            <person name="Johannesson H."/>
        </authorList>
    </citation>
    <scope>NUCLEOTIDE SEQUENCE</scope>
    <source>
        <strain evidence="2">PSN293</strain>
    </source>
</reference>
<dbReference type="EMBL" id="MU858291">
    <property type="protein sequence ID" value="KAK4207485.1"/>
    <property type="molecule type" value="Genomic_DNA"/>
</dbReference>
<accession>A0AAN6XXN6</accession>
<protein>
    <submittedName>
        <fullName evidence="2">Uncharacterized protein</fullName>
    </submittedName>
</protein>
<evidence type="ECO:0000313" key="2">
    <source>
        <dbReference type="EMBL" id="KAK4207485.1"/>
    </source>
</evidence>